<accession>A0A7S2NXX6</accession>
<evidence type="ECO:0000313" key="2">
    <source>
        <dbReference type="EMBL" id="CAD9564530.1"/>
    </source>
</evidence>
<gene>
    <name evidence="2" type="ORF">BRAN1462_LOCUS25243</name>
</gene>
<dbReference type="AlphaFoldDB" id="A0A7S2NXX6"/>
<feature type="compositionally biased region" description="Basic and acidic residues" evidence="1">
    <location>
        <begin position="135"/>
        <end position="156"/>
    </location>
</feature>
<feature type="region of interest" description="Disordered" evidence="1">
    <location>
        <begin position="131"/>
        <end position="172"/>
    </location>
</feature>
<name>A0A7S2NXX6_9DINO</name>
<reference evidence="2" key="1">
    <citation type="submission" date="2021-01" db="EMBL/GenBank/DDBJ databases">
        <authorList>
            <person name="Corre E."/>
            <person name="Pelletier E."/>
            <person name="Niang G."/>
            <person name="Scheremetjew M."/>
            <person name="Finn R."/>
            <person name="Kale V."/>
            <person name="Holt S."/>
            <person name="Cochrane G."/>
            <person name="Meng A."/>
            <person name="Brown T."/>
            <person name="Cohen L."/>
        </authorList>
    </citation>
    <scope>NUCLEOTIDE SEQUENCE</scope>
    <source>
        <strain evidence="2">RCC3387</strain>
    </source>
</reference>
<dbReference type="EMBL" id="HBGW01039954">
    <property type="protein sequence ID" value="CAD9564530.1"/>
    <property type="molecule type" value="Transcribed_RNA"/>
</dbReference>
<organism evidence="2">
    <name type="scientific">Zooxanthella nutricula</name>
    <dbReference type="NCBI Taxonomy" id="1333877"/>
    <lineage>
        <taxon>Eukaryota</taxon>
        <taxon>Sar</taxon>
        <taxon>Alveolata</taxon>
        <taxon>Dinophyceae</taxon>
        <taxon>Peridiniales</taxon>
        <taxon>Peridiniales incertae sedis</taxon>
        <taxon>Zooxanthella</taxon>
    </lineage>
</organism>
<sequence>MLQGSSAVAVPPVAVCEHLRRDALPGYKGFIPGKRADTVFGERFSQVNAACHAMRPRPQETRTADHTWRCPPEVPTCRRGQGDVYLWAMLQQETPWINGGRQPRSHGPATLGYGGHDAFRQSRAEPLVETLGGGRRHELSSTMRTDRDCHPFDVHRPALPGYSGHLRQRSIQ</sequence>
<evidence type="ECO:0000256" key="1">
    <source>
        <dbReference type="SAM" id="MobiDB-lite"/>
    </source>
</evidence>
<proteinExistence type="predicted"/>
<protein>
    <submittedName>
        <fullName evidence="2">Uncharacterized protein</fullName>
    </submittedName>
</protein>